<dbReference type="InterPro" id="IPR014031">
    <property type="entry name" value="Ketoacyl_synth_C"/>
</dbReference>
<gene>
    <name evidence="9" type="ORF">MAPG_10188</name>
</gene>
<name>A0A0C4EBX6_MAGP6</name>
<keyword evidence="3" id="KW-0808">Transferase</keyword>
<feature type="region of interest" description="C-terminal hotdog fold" evidence="6">
    <location>
        <begin position="872"/>
        <end position="1026"/>
    </location>
</feature>
<dbReference type="Pfam" id="PF14765">
    <property type="entry name" value="PS-DH"/>
    <property type="match status" value="1"/>
</dbReference>
<dbReference type="SUPFAM" id="SSF53335">
    <property type="entry name" value="S-adenosyl-L-methionine-dependent methyltransferases"/>
    <property type="match status" value="1"/>
</dbReference>
<dbReference type="InterPro" id="IPR049900">
    <property type="entry name" value="PKS_mFAS_DH"/>
</dbReference>
<dbReference type="Pfam" id="PF02801">
    <property type="entry name" value="Ketoacyl-synt_C"/>
    <property type="match status" value="1"/>
</dbReference>
<keyword evidence="2" id="KW-0597">Phosphoprotein</keyword>
<evidence type="ECO:0000256" key="4">
    <source>
        <dbReference type="ARBA" id="ARBA00023002"/>
    </source>
</evidence>
<dbReference type="Gene3D" id="3.40.47.10">
    <property type="match status" value="1"/>
</dbReference>
<dbReference type="GO" id="GO:0006633">
    <property type="term" value="P:fatty acid biosynthetic process"/>
    <property type="evidence" value="ECO:0007669"/>
    <property type="project" value="InterPro"/>
</dbReference>
<dbReference type="SUPFAM" id="SSF55048">
    <property type="entry name" value="Probable ACP-binding domain of malonyl-CoA ACP transacylase"/>
    <property type="match status" value="1"/>
</dbReference>
<dbReference type="PANTHER" id="PTHR43775">
    <property type="entry name" value="FATTY ACID SYNTHASE"/>
    <property type="match status" value="1"/>
</dbReference>
<dbReference type="InterPro" id="IPR049552">
    <property type="entry name" value="PKS_DH_N"/>
</dbReference>
<dbReference type="PROSITE" id="PS52019">
    <property type="entry name" value="PKS_MFAS_DH"/>
    <property type="match status" value="1"/>
</dbReference>
<dbReference type="GO" id="GO:0044550">
    <property type="term" value="P:secondary metabolite biosynthetic process"/>
    <property type="evidence" value="ECO:0007669"/>
    <property type="project" value="TreeGrafter"/>
</dbReference>
<dbReference type="Pfam" id="PF21089">
    <property type="entry name" value="PKS_DH_N"/>
    <property type="match status" value="1"/>
</dbReference>
<dbReference type="PROSITE" id="PS52004">
    <property type="entry name" value="KS3_2"/>
    <property type="match status" value="1"/>
</dbReference>
<dbReference type="SMART" id="SM00827">
    <property type="entry name" value="PKS_AT"/>
    <property type="match status" value="1"/>
</dbReference>
<feature type="domain" description="Ketosynthase family 3 (KS3)" evidence="7">
    <location>
        <begin position="12"/>
        <end position="420"/>
    </location>
</feature>
<evidence type="ECO:0000313" key="9">
    <source>
        <dbReference type="EMBL" id="KLU91670.1"/>
    </source>
</evidence>
<keyword evidence="4" id="KW-0560">Oxidoreductase</keyword>
<dbReference type="SMART" id="SM00822">
    <property type="entry name" value="PKS_KR"/>
    <property type="match status" value="1"/>
</dbReference>
<dbReference type="OrthoDB" id="329835at2759"/>
<dbReference type="InterPro" id="IPR016035">
    <property type="entry name" value="Acyl_Trfase/lysoPLipase"/>
</dbReference>
<dbReference type="SUPFAM" id="SSF51735">
    <property type="entry name" value="NAD(P)-binding Rossmann-fold domains"/>
    <property type="match status" value="2"/>
</dbReference>
<dbReference type="SUPFAM" id="SSF52151">
    <property type="entry name" value="FabD/lysophospholipase-like"/>
    <property type="match status" value="1"/>
</dbReference>
<dbReference type="InterPro" id="IPR049551">
    <property type="entry name" value="PKS_DH_C"/>
</dbReference>
<evidence type="ECO:0000256" key="3">
    <source>
        <dbReference type="ARBA" id="ARBA00022679"/>
    </source>
</evidence>
<feature type="active site" description="Proton donor; for dehydratase activity" evidence="6">
    <location>
        <position position="932"/>
    </location>
</feature>
<dbReference type="InterPro" id="IPR057326">
    <property type="entry name" value="KR_dom"/>
</dbReference>
<dbReference type="InterPro" id="IPR001227">
    <property type="entry name" value="Ac_transferase_dom_sf"/>
</dbReference>
<dbReference type="EMBL" id="ADBL01002621">
    <property type="status" value="NOT_ANNOTATED_CDS"/>
    <property type="molecule type" value="Genomic_DNA"/>
</dbReference>
<dbReference type="eggNOG" id="KOG1202">
    <property type="taxonomic scope" value="Eukaryota"/>
</dbReference>
<dbReference type="InterPro" id="IPR016036">
    <property type="entry name" value="Malonyl_transacylase_ACP-bd"/>
</dbReference>
<dbReference type="PROSITE" id="PS00606">
    <property type="entry name" value="KS3_1"/>
    <property type="match status" value="1"/>
</dbReference>
<dbReference type="InterPro" id="IPR016039">
    <property type="entry name" value="Thiolase-like"/>
</dbReference>
<dbReference type="GO" id="GO:0004312">
    <property type="term" value="F:fatty acid synthase activity"/>
    <property type="evidence" value="ECO:0007669"/>
    <property type="project" value="TreeGrafter"/>
</dbReference>
<reference evidence="11" key="1">
    <citation type="submission" date="2010-05" db="EMBL/GenBank/DDBJ databases">
        <title>The genome sequence of Magnaporthe poae strain ATCC 64411.</title>
        <authorList>
            <person name="Ma L.-J."/>
            <person name="Dead R."/>
            <person name="Young S."/>
            <person name="Zeng Q."/>
            <person name="Koehrsen M."/>
            <person name="Alvarado L."/>
            <person name="Berlin A."/>
            <person name="Chapman S.B."/>
            <person name="Chen Z."/>
            <person name="Freedman E."/>
            <person name="Gellesch M."/>
            <person name="Goldberg J."/>
            <person name="Griggs A."/>
            <person name="Gujja S."/>
            <person name="Heilman E.R."/>
            <person name="Heiman D."/>
            <person name="Hepburn T."/>
            <person name="Howarth C."/>
            <person name="Jen D."/>
            <person name="Larson L."/>
            <person name="Mehta T."/>
            <person name="Neiman D."/>
            <person name="Pearson M."/>
            <person name="Roberts A."/>
            <person name="Saif S."/>
            <person name="Shea T."/>
            <person name="Shenoy N."/>
            <person name="Sisk P."/>
            <person name="Stolte C."/>
            <person name="Sykes S."/>
            <person name="Walk T."/>
            <person name="White J."/>
            <person name="Yandava C."/>
            <person name="Haas B."/>
            <person name="Nusbaum C."/>
            <person name="Birren B."/>
        </authorList>
    </citation>
    <scope>NUCLEOTIDE SEQUENCE [LARGE SCALE GENOMIC DNA]</scope>
    <source>
        <strain evidence="11">ATCC 64411 / 73-15</strain>
    </source>
</reference>
<dbReference type="InterPro" id="IPR050091">
    <property type="entry name" value="PKS_NRPS_Biosynth_Enz"/>
</dbReference>
<dbReference type="InterPro" id="IPR018201">
    <property type="entry name" value="Ketoacyl_synth_AS"/>
</dbReference>
<feature type="domain" description="PKS/mFAS DH" evidence="8">
    <location>
        <begin position="712"/>
        <end position="1026"/>
    </location>
</feature>
<dbReference type="EMBL" id="ADBL01002623">
    <property type="status" value="NOT_ANNOTATED_CDS"/>
    <property type="molecule type" value="Genomic_DNA"/>
</dbReference>
<dbReference type="InterPro" id="IPR042104">
    <property type="entry name" value="PKS_dehydratase_sf"/>
</dbReference>
<dbReference type="PANTHER" id="PTHR43775:SF20">
    <property type="entry name" value="HYBRID PKS-NRPS SYNTHETASE APDA"/>
    <property type="match status" value="1"/>
</dbReference>
<dbReference type="SMART" id="SM00825">
    <property type="entry name" value="PKS_KS"/>
    <property type="match status" value="1"/>
</dbReference>
<dbReference type="InterPro" id="IPR014030">
    <property type="entry name" value="Ketoacyl_synth_N"/>
</dbReference>
<evidence type="ECO:0000259" key="7">
    <source>
        <dbReference type="PROSITE" id="PS52004"/>
    </source>
</evidence>
<evidence type="ECO:0000256" key="2">
    <source>
        <dbReference type="ARBA" id="ARBA00022553"/>
    </source>
</evidence>
<accession>A0A0C4EBX6</accession>
<protein>
    <recommendedName>
        <fullName evidence="12">Polyketide synthase</fullName>
    </recommendedName>
</protein>
<dbReference type="Pfam" id="PF00698">
    <property type="entry name" value="Acyl_transf_1"/>
    <property type="match status" value="1"/>
</dbReference>
<keyword evidence="1" id="KW-0596">Phosphopantetheine</keyword>
<reference evidence="10" key="5">
    <citation type="submission" date="2015-06" db="UniProtKB">
        <authorList>
            <consortium name="EnsemblFungi"/>
        </authorList>
    </citation>
    <scope>IDENTIFICATION</scope>
    <source>
        <strain evidence="10">ATCC 64411</strain>
    </source>
</reference>
<evidence type="ECO:0000259" key="8">
    <source>
        <dbReference type="PROSITE" id="PS52019"/>
    </source>
</evidence>
<dbReference type="CDD" id="cd00833">
    <property type="entry name" value="PKS"/>
    <property type="match status" value="1"/>
</dbReference>
<dbReference type="EMBL" id="GL876977">
    <property type="protein sequence ID" value="KLU91670.1"/>
    <property type="molecule type" value="Genomic_DNA"/>
</dbReference>
<evidence type="ECO:0000256" key="1">
    <source>
        <dbReference type="ARBA" id="ARBA00022450"/>
    </source>
</evidence>
<dbReference type="InterPro" id="IPR020807">
    <property type="entry name" value="PKS_DH"/>
</dbReference>
<dbReference type="EMBL" id="ADBL01002622">
    <property type="status" value="NOT_ANNOTATED_CDS"/>
    <property type="molecule type" value="Genomic_DNA"/>
</dbReference>
<dbReference type="Gene3D" id="3.40.50.720">
    <property type="entry name" value="NAD(P)-binding Rossmann-like Domain"/>
    <property type="match status" value="2"/>
</dbReference>
<dbReference type="Gene3D" id="3.40.50.150">
    <property type="entry name" value="Vaccinia Virus protein VP39"/>
    <property type="match status" value="1"/>
</dbReference>
<sequence>MGSISYNPKFAGEPIAIVGSSCRFPGDASSPSKLWELLKNPRDVVSEIPPSRFNTAGIYNRDSQHHGSTNVCHAYLLSEDPRVFDRDFFGISPKEAESMDPQQRMLLETVYEGVESAGYSMQQLRGSATAVFVGVMFLDYQNVSVRGIESLPQYHATGVAMSILANRVSYFYDWKGPSAAVDTACSSSLVALHQAVQSLRSGEAEMAVAAGSNLILGAEPFVSESSLNMLSPNGRSYMWDKDADGYTRGEGFSAVMLKRLSQAIADGDHIECIIRETGVNQDGRTPGITMPSPSAQADLIRATYARAGLDPRRERDRPQYFEAHGTGTQAGDPREAEAISSVFFPKGCKSDGELIVGSIKTIIGHLEGSAGLAGILKASLALQHGQIPANLHFKTLNPKIRPFYTHLRIGAAYAAGYLDAHDAIRIAYLRGLHSKLAQGPDGRRGKMMAVGMSLDQAKTFCAEFDGAIKVAASNSARSCTLAGDAPTIDAARERLDEAGTFARVLQVDTAYHSHHMLPAAQPYLDSLRKCNIKIHKGLGESCPWYSSVWGSNGRIRSFAGEQDSLRGQYWVDNLTNTVLFSQAVQRAIGESHVFDLALEVGPHPALKGPASEVITNMTGMGLPYSGVLKRGQADVEAFADALGLLWKSFPLQSGPPLVGFESLQRAFATGEKTSGRPAILKDLPTYPFDHGTIHWKESRASALVRTQGCPRHQLLGHANTFGSGKRREVHWRQVLRISEIPWLNGHRIQGEYLFPATGFVTMAYEAAIRLVPSTEPIRMMELHDIDIFRALNLPPDSSGTEVLFTMRVTDQTDDAVTARWACYSASVDFEHGQGLGAAPPQADAHAEGFVRIELGYPSHDVLPKRAEPVLCLTPIDVEELYETLAGLGHGYTGDFQAPAMLRRLNHAVVTMPAGWEGADQMTSREMNPASLDTVIHGLLAGYSCPGDGRQRSVYLPGRIDSIRVNMMPLEHSGDNDNGLLEADAFVTRGDANVISGDLDVFDPASGQTRVQVRGVHMSQLPGSRKGDRELYAQEVWERDAQSGIEPGKEAQVSAERVEIGRLAARMALFYCRKMTMQIKSFETMLMSKNRKALMSWVQKDLIGKAQAGEHPETEKEWMEDASEDVLDSEMDRLGAADSADIVLIRALGRNLASITRGLTPAIKVAEKDDALARFYAGGVGFREAIQDAATLAAQLSHRYPAMKMVEVGASFGPGLREAILESVGKRRYASYTVTNAVEPPDEHDSKLLYKLLDMDKDPLRQGFSEGSFDLAIAATSYSTMINTETLANARKLLRPGGFLLIVALTGDSLPVRLVQSLLPGSWMERDDGQPQILSVSECDNVLKQVGFSGVDTSSTPSFCSVMLSQAVDDAVMAVLDPIATAQQLEAEVLIVHDPSPSAGVTKLASQLATKLVQVATVRTAAGLEGISVPAGAVVLNLCDLDTPTWHKMHERRFQGLQEVMRQASALLWVTEGARTGTKPENTMVLGWGRSARVERTTMKLQVLDIEQEADTIDPDFVLKLLLRLADTREPSQEMLWTLEPELVLRDNAFYVPRVWPIDELNGLADTRYKDVTVEVPATSPHIILDERGQLTVGRSYQDGAQAQDWEILAASVHKLRLRDEEQAKRLCVLRNSKSGESMLALTYQKGSSFGTEVLWRYCNDGRVASYSHQMHHLLAVATAEAILQGVEGRVWVHGAPAWLVKELDLVATRQDDLRLYQTTNDAEMSDAQTKFLHPFLTERELVLAKPASVSRFICLDDTHHSKALVGVIHKNWPAIKVECPDLSLESHEGVVSKNLSQAGFAGLVEKKLGISGQLPDSVVEGCIIPVQDIPNTTLSSVPPAGVFDRTTAATVMAKLLPPNHAGLFSADKTYLLLGLAGDLGISIAHWLFDNGARHVVLASRNPVVPQAVVDHAATVKGANLRFMAIDICSATSLAAAWADIHETMPPIAGVMNGAMVMRDQLFTDQPWANFSAVMAPKVAGTQNLVELLDRSAKPGQLDFVMFFSSAVAVAGNAGQTAYGASNWYMQGAASELRRRGTPALLPPVAMSRSRLICSTDPRACAVPIAKGMVGEKTAIWSQLKLSMSS</sequence>
<evidence type="ECO:0008006" key="12">
    <source>
        <dbReference type="Google" id="ProtNLM"/>
    </source>
</evidence>
<dbReference type="SUPFAM" id="SSF53901">
    <property type="entry name" value="Thiolase-like"/>
    <property type="match status" value="1"/>
</dbReference>
<dbReference type="InterPro" id="IPR029063">
    <property type="entry name" value="SAM-dependent_MTases_sf"/>
</dbReference>
<proteinExistence type="predicted"/>
<keyword evidence="11" id="KW-1185">Reference proteome</keyword>
<dbReference type="OMA" id="RGKMMAV"/>
<evidence type="ECO:0000313" key="10">
    <source>
        <dbReference type="EnsemblFungi" id="MAPG_10188T0"/>
    </source>
</evidence>
<dbReference type="GO" id="GO:0004315">
    <property type="term" value="F:3-oxoacyl-[acyl-carrier-protein] synthase activity"/>
    <property type="evidence" value="ECO:0007669"/>
    <property type="project" value="InterPro"/>
</dbReference>
<feature type="active site" description="Proton acceptor; for dehydratase activity" evidence="6">
    <location>
        <position position="746"/>
    </location>
</feature>
<evidence type="ECO:0000256" key="6">
    <source>
        <dbReference type="PROSITE-ProRule" id="PRU01363"/>
    </source>
</evidence>
<reference evidence="9" key="3">
    <citation type="submission" date="2011-03" db="EMBL/GenBank/DDBJ databases">
        <title>Annotation of Magnaporthe poae ATCC 64411.</title>
        <authorList>
            <person name="Ma L.-J."/>
            <person name="Dead R."/>
            <person name="Young S.K."/>
            <person name="Zeng Q."/>
            <person name="Gargeya S."/>
            <person name="Fitzgerald M."/>
            <person name="Haas B."/>
            <person name="Abouelleil A."/>
            <person name="Alvarado L."/>
            <person name="Arachchi H.M."/>
            <person name="Berlin A."/>
            <person name="Brown A."/>
            <person name="Chapman S.B."/>
            <person name="Chen Z."/>
            <person name="Dunbar C."/>
            <person name="Freedman E."/>
            <person name="Gearin G."/>
            <person name="Gellesch M."/>
            <person name="Goldberg J."/>
            <person name="Griggs A."/>
            <person name="Gujja S."/>
            <person name="Heiman D."/>
            <person name="Howarth C."/>
            <person name="Larson L."/>
            <person name="Lui A."/>
            <person name="MacDonald P.J.P."/>
            <person name="Mehta T."/>
            <person name="Montmayeur A."/>
            <person name="Murphy C."/>
            <person name="Neiman D."/>
            <person name="Pearson M."/>
            <person name="Priest M."/>
            <person name="Roberts A."/>
            <person name="Saif S."/>
            <person name="Shea T."/>
            <person name="Shenoy N."/>
            <person name="Sisk P."/>
            <person name="Stolte C."/>
            <person name="Sykes S."/>
            <person name="Yandava C."/>
            <person name="Wortman J."/>
            <person name="Nusbaum C."/>
            <person name="Birren B."/>
        </authorList>
    </citation>
    <scope>NUCLEOTIDE SEQUENCE</scope>
    <source>
        <strain evidence="9">ATCC 64411</strain>
    </source>
</reference>
<reference evidence="10" key="4">
    <citation type="journal article" date="2015" name="G3 (Bethesda)">
        <title>Genome sequences of three phytopathogenic species of the Magnaporthaceae family of fungi.</title>
        <authorList>
            <person name="Okagaki L.H."/>
            <person name="Nunes C.C."/>
            <person name="Sailsbery J."/>
            <person name="Clay B."/>
            <person name="Brown D."/>
            <person name="John T."/>
            <person name="Oh Y."/>
            <person name="Young N."/>
            <person name="Fitzgerald M."/>
            <person name="Haas B.J."/>
            <person name="Zeng Q."/>
            <person name="Young S."/>
            <person name="Adiconis X."/>
            <person name="Fan L."/>
            <person name="Levin J.Z."/>
            <person name="Mitchell T.K."/>
            <person name="Okubara P.A."/>
            <person name="Farman M.L."/>
            <person name="Kohn L.M."/>
            <person name="Birren B."/>
            <person name="Ma L.-J."/>
            <person name="Dean R.A."/>
        </authorList>
    </citation>
    <scope>NUCLEOTIDE SEQUENCE</scope>
    <source>
        <strain evidence="10">ATCC 64411 / 73-15</strain>
    </source>
</reference>
<dbReference type="VEuPathDB" id="FungiDB:MAPG_10188"/>
<dbReference type="Gene3D" id="3.40.366.10">
    <property type="entry name" value="Malonyl-Coenzyme A Acyl Carrier Protein, domain 2"/>
    <property type="match status" value="1"/>
</dbReference>
<dbReference type="InterPro" id="IPR020841">
    <property type="entry name" value="PKS_Beta-ketoAc_synthase_dom"/>
</dbReference>
<reference evidence="9" key="2">
    <citation type="submission" date="2010-05" db="EMBL/GenBank/DDBJ databases">
        <title>The Genome Sequence of Magnaporthe poae strain ATCC 64411.</title>
        <authorList>
            <consortium name="The Broad Institute Genome Sequencing Platform"/>
            <consortium name="Broad Institute Genome Sequencing Center for Infectious Disease"/>
            <person name="Ma L.-J."/>
            <person name="Dead R."/>
            <person name="Young S."/>
            <person name="Zeng Q."/>
            <person name="Koehrsen M."/>
            <person name="Alvarado L."/>
            <person name="Berlin A."/>
            <person name="Chapman S.B."/>
            <person name="Chen Z."/>
            <person name="Freedman E."/>
            <person name="Gellesch M."/>
            <person name="Goldberg J."/>
            <person name="Griggs A."/>
            <person name="Gujja S."/>
            <person name="Heilman E.R."/>
            <person name="Heiman D."/>
            <person name="Hepburn T."/>
            <person name="Howarth C."/>
            <person name="Jen D."/>
            <person name="Larson L."/>
            <person name="Mehta T."/>
            <person name="Neiman D."/>
            <person name="Pearson M."/>
            <person name="Roberts A."/>
            <person name="Saif S."/>
            <person name="Shea T."/>
            <person name="Shenoy N."/>
            <person name="Sisk P."/>
            <person name="Stolte C."/>
            <person name="Sykes S."/>
            <person name="Walk T."/>
            <person name="White J."/>
            <person name="Yandava C."/>
            <person name="Haas B."/>
            <person name="Nusbaum C."/>
            <person name="Birren B."/>
        </authorList>
    </citation>
    <scope>NUCLEOTIDE SEQUENCE</scope>
    <source>
        <strain evidence="9">ATCC 64411</strain>
    </source>
</reference>
<dbReference type="InterPro" id="IPR014043">
    <property type="entry name" value="Acyl_transferase_dom"/>
</dbReference>
<feature type="region of interest" description="N-terminal hotdog fold" evidence="6">
    <location>
        <begin position="712"/>
        <end position="857"/>
    </location>
</feature>
<dbReference type="GO" id="GO:0016491">
    <property type="term" value="F:oxidoreductase activity"/>
    <property type="evidence" value="ECO:0007669"/>
    <property type="project" value="UniProtKB-KW"/>
</dbReference>
<dbReference type="InterPro" id="IPR013968">
    <property type="entry name" value="PKS_KR"/>
</dbReference>
<dbReference type="Proteomes" id="UP000011715">
    <property type="component" value="Unassembled WGS sequence"/>
</dbReference>
<evidence type="ECO:0000256" key="5">
    <source>
        <dbReference type="ARBA" id="ARBA00023268"/>
    </source>
</evidence>
<evidence type="ECO:0000313" key="11">
    <source>
        <dbReference type="Proteomes" id="UP000011715"/>
    </source>
</evidence>
<dbReference type="EnsemblFungi" id="MAPG_10188T0">
    <property type="protein sequence ID" value="MAPG_10188T0"/>
    <property type="gene ID" value="MAPG_10188"/>
</dbReference>
<dbReference type="STRING" id="644358.A0A0C4EBX6"/>
<organism evidence="10 11">
    <name type="scientific">Magnaporthiopsis poae (strain ATCC 64411 / 73-15)</name>
    <name type="common">Kentucky bluegrass fungus</name>
    <name type="synonym">Magnaporthe poae</name>
    <dbReference type="NCBI Taxonomy" id="644358"/>
    <lineage>
        <taxon>Eukaryota</taxon>
        <taxon>Fungi</taxon>
        <taxon>Dikarya</taxon>
        <taxon>Ascomycota</taxon>
        <taxon>Pezizomycotina</taxon>
        <taxon>Sordariomycetes</taxon>
        <taxon>Sordariomycetidae</taxon>
        <taxon>Magnaporthales</taxon>
        <taxon>Magnaporthaceae</taxon>
        <taxon>Magnaporthiopsis</taxon>
    </lineage>
</organism>
<dbReference type="SMART" id="SM00826">
    <property type="entry name" value="PKS_DH"/>
    <property type="match status" value="1"/>
</dbReference>
<dbReference type="InterPro" id="IPR036291">
    <property type="entry name" value="NAD(P)-bd_dom_sf"/>
</dbReference>
<dbReference type="Gene3D" id="3.10.129.110">
    <property type="entry name" value="Polyketide synthase dehydratase"/>
    <property type="match status" value="1"/>
</dbReference>
<dbReference type="Pfam" id="PF08659">
    <property type="entry name" value="KR"/>
    <property type="match status" value="1"/>
</dbReference>
<dbReference type="Pfam" id="PF00109">
    <property type="entry name" value="ketoacyl-synt"/>
    <property type="match status" value="1"/>
</dbReference>
<keyword evidence="5" id="KW-0511">Multifunctional enzyme</keyword>